<evidence type="ECO:0000313" key="9">
    <source>
        <dbReference type="Proteomes" id="UP000182489"/>
    </source>
</evidence>
<feature type="region of interest" description="Disordered" evidence="5">
    <location>
        <begin position="2131"/>
        <end position="2177"/>
    </location>
</feature>
<dbReference type="InterPro" id="IPR022385">
    <property type="entry name" value="Rhs_assc_core"/>
</dbReference>
<comment type="subcellular location">
    <subcellularLocation>
        <location evidence="1">Secreted</location>
    </subcellularLocation>
</comment>
<keyword evidence="3" id="KW-0732">Signal</keyword>
<dbReference type="Gene3D" id="2.60.40.10">
    <property type="entry name" value="Immunoglobulins"/>
    <property type="match status" value="2"/>
</dbReference>
<dbReference type="Proteomes" id="UP000182489">
    <property type="component" value="Unassembled WGS sequence"/>
</dbReference>
<dbReference type="NCBIfam" id="TIGR01643">
    <property type="entry name" value="YD_repeat_2x"/>
    <property type="match status" value="2"/>
</dbReference>
<dbReference type="EMBL" id="FPKH01000001">
    <property type="protein sequence ID" value="SFX46676.1"/>
    <property type="molecule type" value="Genomic_DNA"/>
</dbReference>
<evidence type="ECO:0000256" key="4">
    <source>
        <dbReference type="ARBA" id="ARBA00023026"/>
    </source>
</evidence>
<name>A0AB38C7A7_9BURK</name>
<dbReference type="GO" id="GO:0005737">
    <property type="term" value="C:cytoplasm"/>
    <property type="evidence" value="ECO:0007669"/>
    <property type="project" value="InterPro"/>
</dbReference>
<dbReference type="InterPro" id="IPR013783">
    <property type="entry name" value="Ig-like_fold"/>
</dbReference>
<dbReference type="InterPro" id="IPR006530">
    <property type="entry name" value="YD"/>
</dbReference>
<evidence type="ECO:0000256" key="2">
    <source>
        <dbReference type="ARBA" id="ARBA00022525"/>
    </source>
</evidence>
<dbReference type="SUPFAM" id="SSF69318">
    <property type="entry name" value="Integrin alpha N-terminal domain"/>
    <property type="match status" value="2"/>
</dbReference>
<dbReference type="InterPro" id="IPR032350">
    <property type="entry name" value="Nbr1_FW"/>
</dbReference>
<comment type="caution">
    <text evidence="8">The sequence shown here is derived from an EMBL/GenBank/DDBJ whole genome shotgun (WGS) entry which is preliminary data.</text>
</comment>
<dbReference type="InterPro" id="IPR022045">
    <property type="entry name" value="TcdB_toxin_mid/N"/>
</dbReference>
<dbReference type="Gene3D" id="2.130.10.130">
    <property type="entry name" value="Integrin alpha, N-terminal"/>
    <property type="match status" value="2"/>
</dbReference>
<accession>A0AB38C7A7</accession>
<dbReference type="InterPro" id="IPR013517">
    <property type="entry name" value="FG-GAP"/>
</dbReference>
<dbReference type="GO" id="GO:0005576">
    <property type="term" value="C:extracellular region"/>
    <property type="evidence" value="ECO:0007669"/>
    <property type="project" value="UniProtKB-SubCell"/>
</dbReference>
<dbReference type="NCBIfam" id="TIGR03696">
    <property type="entry name" value="Rhs_assc_core"/>
    <property type="match status" value="1"/>
</dbReference>
<keyword evidence="2" id="KW-0964">Secreted</keyword>
<reference evidence="8 9" key="1">
    <citation type="submission" date="2016-11" db="EMBL/GenBank/DDBJ databases">
        <authorList>
            <person name="Varghese N."/>
            <person name="Submissions S."/>
        </authorList>
    </citation>
    <scope>NUCLEOTIDE SEQUENCE [LARGE SCALE GENOMIC DNA]</scope>
    <source>
        <strain evidence="8 9">NFR18</strain>
    </source>
</reference>
<dbReference type="Pfam" id="PF16158">
    <property type="entry name" value="N_BRCA1_IG"/>
    <property type="match status" value="1"/>
</dbReference>
<feature type="compositionally biased region" description="Polar residues" evidence="5">
    <location>
        <begin position="2157"/>
        <end position="2177"/>
    </location>
</feature>
<dbReference type="PANTHER" id="PTHR32305:SF15">
    <property type="entry name" value="PROTEIN RHSA-RELATED"/>
    <property type="match status" value="1"/>
</dbReference>
<dbReference type="Pfam" id="PF12256">
    <property type="entry name" value="TcdB_toxin_midN"/>
    <property type="match status" value="1"/>
</dbReference>
<dbReference type="InterPro" id="IPR031325">
    <property type="entry name" value="RHS_repeat"/>
</dbReference>
<keyword evidence="4" id="KW-0843">Virulence</keyword>
<dbReference type="InterPro" id="IPR003284">
    <property type="entry name" value="Sal_SpvB"/>
</dbReference>
<evidence type="ECO:0000256" key="1">
    <source>
        <dbReference type="ARBA" id="ARBA00004613"/>
    </source>
</evidence>
<evidence type="ECO:0000259" key="7">
    <source>
        <dbReference type="Pfam" id="PF16158"/>
    </source>
</evidence>
<dbReference type="Pfam" id="PF13517">
    <property type="entry name" value="FG-GAP_3"/>
    <property type="match status" value="2"/>
</dbReference>
<feature type="domain" description="Nbr1 FW" evidence="7">
    <location>
        <begin position="114"/>
        <end position="202"/>
    </location>
</feature>
<protein>
    <submittedName>
        <fullName evidence="8">RHS repeat-associated core domain-containing protein</fullName>
    </submittedName>
</protein>
<dbReference type="Pfam" id="PF05593">
    <property type="entry name" value="RHS_repeat"/>
    <property type="match status" value="1"/>
</dbReference>
<feature type="domain" description="Insecticide toxin TcdB middle/N-terminal" evidence="6">
    <location>
        <begin position="1001"/>
        <end position="1143"/>
    </location>
</feature>
<dbReference type="PANTHER" id="PTHR32305">
    <property type="match status" value="1"/>
</dbReference>
<dbReference type="InterPro" id="IPR028994">
    <property type="entry name" value="Integrin_alpha_N"/>
</dbReference>
<evidence type="ECO:0000256" key="3">
    <source>
        <dbReference type="ARBA" id="ARBA00022729"/>
    </source>
</evidence>
<dbReference type="InterPro" id="IPR050708">
    <property type="entry name" value="T6SS_VgrG/RHS"/>
</dbReference>
<feature type="compositionally biased region" description="Low complexity" evidence="5">
    <location>
        <begin position="2133"/>
        <end position="2148"/>
    </location>
</feature>
<proteinExistence type="predicted"/>
<evidence type="ECO:0000259" key="6">
    <source>
        <dbReference type="Pfam" id="PF12256"/>
    </source>
</evidence>
<sequence>MVAGQAYAVSVTMRNSGTTKWTYNYTLAALNRVWGVAQVQVAYDVANPAQYTFNFTVTAPSVPGYYNFQWQMQGSEPFEAASPSLAVQVMAPPVTPVPPVNAAQFIGQEVPASMIAGQTYPVTVSMKNTGTSIWTPGASGYLLGAINLFGNTTPFIQLNALPGPVSPGQVGTFSFNVTAPANPGTYPLQWKLVQTGGDWFGSATPDIAVNVTSQQNPTPTNQAKMGAIMAAINLILDADDDSSTVPPQPPLPPETSTGPVSIGEISQLNNADAGALPGTMSVSTGATTYHLPINLPPGIAGTTPALSLNYSSTNVNGVAGLGWSIGSPSRIDRCGRTVATNGITDAARFVPADRLCLDGTQLILVNGDSSNDAAYWSDTAEYRTEIERFSRIRAAQTNGRRTFRVEGKDGMTFTYGDRDDAYLNGQGRTDGLAHRWWLASSTDRSGNRIEYGYTKDGSTGESQLATVRWGGNTAANKPMFAKAELSYEGRPDARPGYISGSHVDERLRLKNIVTYTNTQADGNGGSVALRYNLAYQISAVSGRSLLESVQACDAGGTCLPATKFSWGKKAPGALAQFTSLGGIRQGPNLAGVMSEADAFTNDPQGMIAIADFNGDGKSDLIERYRTSDNGYQQRLFLSNADGNGWTVSRPMANISGHIMETGDFDGDGQIDLLVADQAAGQYPMSNWRLCHSRLRTGGGFVCSTPLSFPANAFTSLRPPRATRLVMDVNGDGRDDLFLSGEDLPNNRHRYRCLSTGNGFNCMSVEGTDKDVMSTVSAGEGHVASHADADMDADGRSDHVSLRSCTYSRSDTSEQKYWECPEFDTGPVRVGTWRVEGSAIVDSTVFPFPNKQTVTPDPVISGVLTGDFNGDGITDIILGLAKIDASAYQKEKSAHICYFKGTGRADCRALPASGGAYDHQVVTVGDFDGDGIVDVLRPKHDTWETDDVTTYQLCHVGPDAAWHRCEDWQGPRFYADSGRKRYTPSEYGHLYDPKAHSRFSGDFDGDGKPDIVTYLGGSNWEIFSAADQATPGEAIDKLMSATNGLGFVERVEYATANDASVYQDVAYDIRGQAVTPVYPLSRAPNRRQLVKTLHRSNGQGGWLSSQYRYAGNANDGSGRGNLGFARIDVTDVPSGHVTTSWYRQDFPFIGMVSAVQTTPDRQTAPVPTSKLLNETINTPDALQIPQANGRVTWFPYFSASQLARHDLDGSDMGTVTTSYRYDTFGNLLEKNEQATVADGDSYTANVVNIYDSNVSLWRLGDLKSITQRNTNTAGAITRKVEYDYDTQGRVITEVRQGNDARLKLTTTYDRSRNPFGLANKTTQEWTDPLDGSTKRRVVSDVEYSAEGRFPIWTKNALGQTTNSYTTYDAATGIWTQRSDINQLPYAQTVDAFGRIRSETGPDRQEARTDMKQCDTRCPAGAVAVTIKDQFKQGGRSRLPTLMFSDSAGHVLRTQSWGFDGRVTVIDSRYDARGRIHEQDQPRFSDAPAVLASRQEYDDLNRVVSTVTLNEQGTPLSATIQYQGLTTVQMNAKGQRKTDQRDVKGKLTKSIDALSGTTGFRYDALGNLIETTDPMSNRIGVVYDALGRKTDLNDPDLGQVHYEVDPVGQVRSQASKLQQLAGKRTTMAYDALGRMTARDEDDMFGRWLYDQPVGQTNCAGARSCGQLVEAYTQRADGKKDYRRLHSYDSLGRPDMVTTHLDVNIDMVYTARTEYDAWDRPLRMSYQRGSESAKAYEQRYNARGYLESIVRGPLVLWQATAQDANNRVTLATLGNGLSVERNYDPYTGRLSQGTLKNGQGTAQLNESYNYDALGNVKQRAQFWPGVSFTEEFDYDNLNRLTLASVSGQTAQVFTYDAIGNLTSKTGVGAYTYPPQGAGSDKPHAVRNIDGLGAFVYDANGNLKSGAGRSLNWTSFDMPASIAKGAENSTFAYGPNYQRARQSRSDGTSIYYAGAMEVEIKGGAATVKTYWPQGLGVEIEVAGGAPTFNWTHLDRLGSVVAISDATGAMRERLAYDGWGKRRNLGGEATPDSLDGVTDNRGFTGHEMLDRLDLVHMNGRVYDPQVARFMSADPIIQDLEHSQSYNRYTYVWNNPTNLTDPTGFVTLSNIGSWVSSITAQICGEKVNCWMQNGVPTVTNSGQESTGSNSTETSGGNGAKTPKVSSANTTNWTGGQTKDMTASQAAGTAVEGLKGDPIVNTIATVVVTGKKMVSDAYNWAFGDKQASALAKQDLWANKIHYANGLMAIGMLRGGNPAARNYYRGAKPGTNPSFTPRPGDYKVDPVTGFVKDTHGVSIFDNAASVSSKGFDPHLINMNSMPDTLRIIQRGADPRHFEVVPQPGANLTPQQFINACSSIVCK</sequence>
<organism evidence="8 9">
    <name type="scientific">Janthinobacterium lividum</name>
    <dbReference type="NCBI Taxonomy" id="29581"/>
    <lineage>
        <taxon>Bacteria</taxon>
        <taxon>Pseudomonadati</taxon>
        <taxon>Pseudomonadota</taxon>
        <taxon>Betaproteobacteria</taxon>
        <taxon>Burkholderiales</taxon>
        <taxon>Oxalobacteraceae</taxon>
        <taxon>Janthinobacterium</taxon>
    </lineage>
</organism>
<dbReference type="Gene3D" id="2.180.10.10">
    <property type="entry name" value="RHS repeat-associated core"/>
    <property type="match status" value="3"/>
</dbReference>
<evidence type="ECO:0000256" key="5">
    <source>
        <dbReference type="SAM" id="MobiDB-lite"/>
    </source>
</evidence>
<dbReference type="Pfam" id="PF03534">
    <property type="entry name" value="SpvB"/>
    <property type="match status" value="1"/>
</dbReference>
<evidence type="ECO:0000313" key="8">
    <source>
        <dbReference type="EMBL" id="SFX46676.1"/>
    </source>
</evidence>
<feature type="region of interest" description="Disordered" evidence="5">
    <location>
        <begin position="239"/>
        <end position="258"/>
    </location>
</feature>
<gene>
    <name evidence="8" type="ORF">SAMN03097694_2325</name>
</gene>